<sequence length="91" mass="9972">MVSSDAVKRWNAAYREQTAALFTAQAYGTPENVRRLAAAYRAVSTAWRALAAETVIPLWARHAAVVAAEEFARRADIEDARATLTPPPESE</sequence>
<proteinExistence type="predicted"/>
<organism evidence="1 2">
    <name type="scientific">Actinoalloteichus hoggarensis</name>
    <dbReference type="NCBI Taxonomy" id="1470176"/>
    <lineage>
        <taxon>Bacteria</taxon>
        <taxon>Bacillati</taxon>
        <taxon>Actinomycetota</taxon>
        <taxon>Actinomycetes</taxon>
        <taxon>Pseudonocardiales</taxon>
        <taxon>Pseudonocardiaceae</taxon>
        <taxon>Actinoalloteichus</taxon>
    </lineage>
</organism>
<reference evidence="1 2" key="1">
    <citation type="submission" date="2017-07" db="EMBL/GenBank/DDBJ databases">
        <title>Complete genome sequence of Actinoalloteichus hoggarensis DSM 45943, type strain of Actinoalloteichus hoggarensis.</title>
        <authorList>
            <person name="Ruckert C."/>
            <person name="Nouioui I."/>
            <person name="Willmese J."/>
            <person name="van Wezel G."/>
            <person name="Klenk H.-P."/>
            <person name="Kalinowski J."/>
            <person name="Zotchev S.B."/>
        </authorList>
    </citation>
    <scope>NUCLEOTIDE SEQUENCE [LARGE SCALE GENOMIC DNA]</scope>
    <source>
        <strain evidence="1 2">DSM 45943</strain>
    </source>
</reference>
<accession>A0A221VWR2</accession>
<gene>
    <name evidence="1" type="ORF">AHOG_01450</name>
</gene>
<keyword evidence="2" id="KW-1185">Reference proteome</keyword>
<protein>
    <recommendedName>
        <fullName evidence="3">PPE family protein</fullName>
    </recommendedName>
</protein>
<name>A0A221VWR2_9PSEU</name>
<dbReference type="Proteomes" id="UP000204221">
    <property type="component" value="Chromosome"/>
</dbReference>
<evidence type="ECO:0000313" key="1">
    <source>
        <dbReference type="EMBL" id="ASO17955.1"/>
    </source>
</evidence>
<dbReference type="OrthoDB" id="3695031at2"/>
<dbReference type="AlphaFoldDB" id="A0A221VWR2"/>
<dbReference type="KEGG" id="ahg:AHOG_01450"/>
<evidence type="ECO:0000313" key="2">
    <source>
        <dbReference type="Proteomes" id="UP000204221"/>
    </source>
</evidence>
<evidence type="ECO:0008006" key="3">
    <source>
        <dbReference type="Google" id="ProtNLM"/>
    </source>
</evidence>
<dbReference type="EMBL" id="CP022521">
    <property type="protein sequence ID" value="ASO17955.1"/>
    <property type="molecule type" value="Genomic_DNA"/>
</dbReference>